<gene>
    <name evidence="2" type="ORF">A2368_03155</name>
</gene>
<dbReference type="Proteomes" id="UP000176682">
    <property type="component" value="Unassembled WGS sequence"/>
</dbReference>
<name>A0A1F5FJY2_9BACT</name>
<feature type="transmembrane region" description="Helical" evidence="1">
    <location>
        <begin position="240"/>
        <end position="262"/>
    </location>
</feature>
<feature type="transmembrane region" description="Helical" evidence="1">
    <location>
        <begin position="112"/>
        <end position="129"/>
    </location>
</feature>
<feature type="transmembrane region" description="Helical" evidence="1">
    <location>
        <begin position="17"/>
        <end position="35"/>
    </location>
</feature>
<evidence type="ECO:0000256" key="1">
    <source>
        <dbReference type="SAM" id="Phobius"/>
    </source>
</evidence>
<dbReference type="EMBL" id="MFAM01000006">
    <property type="protein sequence ID" value="OGD79882.1"/>
    <property type="molecule type" value="Genomic_DNA"/>
</dbReference>
<sequence length="297" mass="32576">MLVPTFALKAGLPGNQFAFWVNTSSFIALVLYSRARMYADPNWSLGIRSLTRRQWSALIVLGLIYPTAHSVAYFTAVSSDVTLTTMMNRLNIFIYMAVLWIVFHVRDRWTRGDLFTLLICVGLILAAFVDDLQKAATSSKLLMLLAQGLFVALCSGTHNAATESINPGVYRPVTITLIGAGLTSAVLFSYCTLFGSGVSVPLGSIHWPIMVGVFANAIGFVCLATGLRMVKASKKPWNKLLFLLTISGPLTLVQVIWTVVWVGESISHIKLVSLIMFAVVIAVHTFRKERARSLAES</sequence>
<organism evidence="2 3">
    <name type="scientific">Candidatus Collierbacteria bacterium RIFOXYB1_FULL_49_13</name>
    <dbReference type="NCBI Taxonomy" id="1817728"/>
    <lineage>
        <taxon>Bacteria</taxon>
        <taxon>Candidatus Collieribacteriota</taxon>
    </lineage>
</organism>
<evidence type="ECO:0000313" key="3">
    <source>
        <dbReference type="Proteomes" id="UP000176682"/>
    </source>
</evidence>
<keyword evidence="1" id="KW-0472">Membrane</keyword>
<feature type="transmembrane region" description="Helical" evidence="1">
    <location>
        <begin position="268"/>
        <end position="286"/>
    </location>
</feature>
<feature type="transmembrane region" description="Helical" evidence="1">
    <location>
        <begin position="86"/>
        <end position="105"/>
    </location>
</feature>
<feature type="transmembrane region" description="Helical" evidence="1">
    <location>
        <begin position="207"/>
        <end position="228"/>
    </location>
</feature>
<proteinExistence type="predicted"/>
<feature type="transmembrane region" description="Helical" evidence="1">
    <location>
        <begin position="55"/>
        <end position="74"/>
    </location>
</feature>
<reference evidence="2 3" key="1">
    <citation type="journal article" date="2016" name="Nat. Commun.">
        <title>Thousands of microbial genomes shed light on interconnected biogeochemical processes in an aquifer system.</title>
        <authorList>
            <person name="Anantharaman K."/>
            <person name="Brown C.T."/>
            <person name="Hug L.A."/>
            <person name="Sharon I."/>
            <person name="Castelle C.J."/>
            <person name="Probst A.J."/>
            <person name="Thomas B.C."/>
            <person name="Singh A."/>
            <person name="Wilkins M.J."/>
            <person name="Karaoz U."/>
            <person name="Brodie E.L."/>
            <person name="Williams K.H."/>
            <person name="Hubbard S.S."/>
            <person name="Banfield J.F."/>
        </authorList>
    </citation>
    <scope>NUCLEOTIDE SEQUENCE [LARGE SCALE GENOMIC DNA]</scope>
</reference>
<protein>
    <submittedName>
        <fullName evidence="2">Uncharacterized protein</fullName>
    </submittedName>
</protein>
<feature type="transmembrane region" description="Helical" evidence="1">
    <location>
        <begin position="173"/>
        <end position="195"/>
    </location>
</feature>
<comment type="caution">
    <text evidence="2">The sequence shown here is derived from an EMBL/GenBank/DDBJ whole genome shotgun (WGS) entry which is preliminary data.</text>
</comment>
<evidence type="ECO:0000313" key="2">
    <source>
        <dbReference type="EMBL" id="OGD79882.1"/>
    </source>
</evidence>
<accession>A0A1F5FJY2</accession>
<feature type="transmembrane region" description="Helical" evidence="1">
    <location>
        <begin position="141"/>
        <end position="161"/>
    </location>
</feature>
<keyword evidence="1" id="KW-0812">Transmembrane</keyword>
<dbReference type="AlphaFoldDB" id="A0A1F5FJY2"/>
<keyword evidence="1" id="KW-1133">Transmembrane helix</keyword>